<proteinExistence type="predicted"/>
<keyword evidence="1" id="KW-0472">Membrane</keyword>
<dbReference type="RefSeq" id="WP_154484074.1">
    <property type="nucleotide sequence ID" value="NZ_VULR01000007.1"/>
</dbReference>
<accession>A0A844FHH4</accession>
<name>A0A844FHH4_9FIRM</name>
<comment type="caution">
    <text evidence="2">The sequence shown here is derived from an EMBL/GenBank/DDBJ whole genome shotgun (WGS) entry which is preliminary data.</text>
</comment>
<feature type="transmembrane region" description="Helical" evidence="1">
    <location>
        <begin position="68"/>
        <end position="89"/>
    </location>
</feature>
<dbReference type="Proteomes" id="UP000462760">
    <property type="component" value="Unassembled WGS sequence"/>
</dbReference>
<reference evidence="2 3" key="1">
    <citation type="submission" date="2019-08" db="EMBL/GenBank/DDBJ databases">
        <title>In-depth cultivation of the pig gut microbiome towards novel bacterial diversity and tailored functional studies.</title>
        <authorList>
            <person name="Wylensek D."/>
            <person name="Hitch T.C.A."/>
            <person name="Clavel T."/>
        </authorList>
    </citation>
    <scope>NUCLEOTIDE SEQUENCE [LARGE SCALE GENOMIC DNA]</scope>
    <source>
        <strain evidence="2 3">Med78-601-WT-4W-RMD-3</strain>
    </source>
</reference>
<dbReference type="OrthoDB" id="1707123at2"/>
<keyword evidence="1" id="KW-0812">Transmembrane</keyword>
<evidence type="ECO:0008006" key="4">
    <source>
        <dbReference type="Google" id="ProtNLM"/>
    </source>
</evidence>
<keyword evidence="1" id="KW-1133">Transmembrane helix</keyword>
<sequence length="308" mass="34722">MKKRRVGTLSMGIVLIAFGILIFIAQVNSISAINLSIKFWPIILFLIGGEILWYSYKYRDEDINIKYDVFSVFIVLLIVVINLGIYGIVETGIMSKVSSMISSENFTFKIPYREIEVDKNIEKIIVEVPRHCKLDMRSEKDNKIIFSGSADIAAENKEKAKEFLNDEYIITKSSGNTLYVSFPDTSIHNNRAGNFSPYKFNLSIPEDKKVEINGEGDSLDLTLDSMKNDWVIDNISNVKIRLGKNMDTKLEALVYGVEALGGNVKWETANAENSEEVDKIKGKLVYGEGNNSIYILTSGEVEVNTLRE</sequence>
<evidence type="ECO:0000313" key="3">
    <source>
        <dbReference type="Proteomes" id="UP000462760"/>
    </source>
</evidence>
<feature type="transmembrane region" description="Helical" evidence="1">
    <location>
        <begin position="39"/>
        <end position="56"/>
    </location>
</feature>
<protein>
    <recommendedName>
        <fullName evidence="4">DUF5668 domain-containing protein</fullName>
    </recommendedName>
</protein>
<evidence type="ECO:0000313" key="2">
    <source>
        <dbReference type="EMBL" id="MSS43392.1"/>
    </source>
</evidence>
<dbReference type="EMBL" id="VULR01000007">
    <property type="protein sequence ID" value="MSS43392.1"/>
    <property type="molecule type" value="Genomic_DNA"/>
</dbReference>
<organism evidence="2 3">
    <name type="scientific">Anaerosalibacter bizertensis</name>
    <dbReference type="NCBI Taxonomy" id="932217"/>
    <lineage>
        <taxon>Bacteria</taxon>
        <taxon>Bacillati</taxon>
        <taxon>Bacillota</taxon>
        <taxon>Tissierellia</taxon>
        <taxon>Tissierellales</taxon>
        <taxon>Sporanaerobacteraceae</taxon>
        <taxon>Anaerosalibacter</taxon>
    </lineage>
</organism>
<evidence type="ECO:0000256" key="1">
    <source>
        <dbReference type="SAM" id="Phobius"/>
    </source>
</evidence>
<gene>
    <name evidence="2" type="ORF">FYJ27_06545</name>
</gene>
<dbReference type="AlphaFoldDB" id="A0A844FHH4"/>